<name>A0AAD5SPV7_9FUNG</name>
<sequence length="705" mass="79708">MIRPSETFQAVETKHGRIVIEVPRFRLSEEDGDDFGVLVVTSKNCFVSGPHVLLATQRELAGTIQTHKLWRVTCGCTLSLQSDQQESSLNNLAARRLLDLQLLKDLLNIANSGHLYYAHSYDLTHSLQRNNLLLNKSLSTNIDDRFFFNSHLMQPLQSVSSSNSQSLPTYPWITKMICGYIGSVDIPIEVDTSEKIYTVTLVSRTSTRRLGTRYLSRGIDESGHASNFLEMEQIVFNHDFHRDLAISSHVQVRGSVPLVWSQPRNLAYKPKVFFEGLDAPEVWARVRAHFRDLKTQYIPKKSKTGQKTEGEIICINLLDDFGREAALSSAYKNAVNKFNDDAVIHEDFPINKWCKNFNYANMTVLLDRVKQKLFQSGVFVQDGLVPSFFISQSRSTSPIRFSAPKSKTENGVLKNCNVFKPIFLQSGVTRTSCLDSLDRTNLTCTLLAKLILPRQIISLLIAANESPSTLTKQNDWSVDENAVSNTLENSAIVARVFNDLYADAGDAASIIYAGTRALRGDVTRAPGMKRRRWICGGLDDGVNSLVRYYLNHYADGHRQDTYDIWTGKYDENETWKQFTKESIRKYQEEENPILPEKIVPHYIFNLIEPLLQLVKIYVTVYVEWVRSLFGLNSAQKFKSRQIASGHSFVGLFLSAIMLYAPNKVSNLLQFAQAMYICTIVFLAVKIFGISASAVVDQPKLGTNQF</sequence>
<dbReference type="EMBL" id="JADGJH010003183">
    <property type="protein sequence ID" value="KAJ3092883.1"/>
    <property type="molecule type" value="Genomic_DNA"/>
</dbReference>
<keyword evidence="1" id="KW-0812">Transmembrane</keyword>
<dbReference type="GO" id="GO:0046856">
    <property type="term" value="P:phosphatidylinositol dephosphorylation"/>
    <property type="evidence" value="ECO:0007669"/>
    <property type="project" value="TreeGrafter"/>
</dbReference>
<gene>
    <name evidence="3" type="ORF">HK100_006819</name>
</gene>
<dbReference type="InterPro" id="IPR002013">
    <property type="entry name" value="SAC_dom"/>
</dbReference>
<dbReference type="Pfam" id="PF02383">
    <property type="entry name" value="Syja_N"/>
    <property type="match status" value="1"/>
</dbReference>
<reference evidence="3" key="1">
    <citation type="submission" date="2020-05" db="EMBL/GenBank/DDBJ databases">
        <title>Phylogenomic resolution of chytrid fungi.</title>
        <authorList>
            <person name="Stajich J.E."/>
            <person name="Amses K."/>
            <person name="Simmons R."/>
            <person name="Seto K."/>
            <person name="Myers J."/>
            <person name="Bonds A."/>
            <person name="Quandt C.A."/>
            <person name="Barry K."/>
            <person name="Liu P."/>
            <person name="Grigoriev I."/>
            <person name="Longcore J.E."/>
            <person name="James T.Y."/>
        </authorList>
    </citation>
    <scope>NUCLEOTIDE SEQUENCE</scope>
    <source>
        <strain evidence="3">JEL0513</strain>
    </source>
</reference>
<proteinExistence type="predicted"/>
<comment type="caution">
    <text evidence="3">The sequence shown here is derived from an EMBL/GenBank/DDBJ whole genome shotgun (WGS) entry which is preliminary data.</text>
</comment>
<feature type="transmembrane region" description="Helical" evidence="1">
    <location>
        <begin position="673"/>
        <end position="695"/>
    </location>
</feature>
<dbReference type="PROSITE" id="PS50275">
    <property type="entry name" value="SAC"/>
    <property type="match status" value="1"/>
</dbReference>
<dbReference type="PANTHER" id="PTHR45662:SF2">
    <property type="entry name" value="PHOSPHATIDYLINOSITOL-3-PHOSPHATASE SAC1"/>
    <property type="match status" value="1"/>
</dbReference>
<protein>
    <recommendedName>
        <fullName evidence="2">SAC domain-containing protein</fullName>
    </recommendedName>
</protein>
<dbReference type="PANTHER" id="PTHR45662">
    <property type="entry name" value="PHOSPHATIDYLINOSITIDE PHOSPHATASE SAC1"/>
    <property type="match status" value="1"/>
</dbReference>
<accession>A0AAD5SPV7</accession>
<evidence type="ECO:0000259" key="2">
    <source>
        <dbReference type="PROSITE" id="PS50275"/>
    </source>
</evidence>
<feature type="domain" description="SAC" evidence="2">
    <location>
        <begin position="106"/>
        <end position="514"/>
    </location>
</feature>
<dbReference type="GO" id="GO:0005783">
    <property type="term" value="C:endoplasmic reticulum"/>
    <property type="evidence" value="ECO:0007669"/>
    <property type="project" value="TreeGrafter"/>
</dbReference>
<evidence type="ECO:0000313" key="3">
    <source>
        <dbReference type="EMBL" id="KAJ3092883.1"/>
    </source>
</evidence>
<evidence type="ECO:0000313" key="4">
    <source>
        <dbReference type="Proteomes" id="UP001211907"/>
    </source>
</evidence>
<organism evidence="3 4">
    <name type="scientific">Physocladia obscura</name>
    <dbReference type="NCBI Taxonomy" id="109957"/>
    <lineage>
        <taxon>Eukaryota</taxon>
        <taxon>Fungi</taxon>
        <taxon>Fungi incertae sedis</taxon>
        <taxon>Chytridiomycota</taxon>
        <taxon>Chytridiomycota incertae sedis</taxon>
        <taxon>Chytridiomycetes</taxon>
        <taxon>Chytridiales</taxon>
        <taxon>Chytriomycetaceae</taxon>
        <taxon>Physocladia</taxon>
    </lineage>
</organism>
<evidence type="ECO:0000256" key="1">
    <source>
        <dbReference type="SAM" id="Phobius"/>
    </source>
</evidence>
<dbReference type="Proteomes" id="UP001211907">
    <property type="component" value="Unassembled WGS sequence"/>
</dbReference>
<feature type="transmembrane region" description="Helical" evidence="1">
    <location>
        <begin position="642"/>
        <end position="661"/>
    </location>
</feature>
<keyword evidence="1" id="KW-1133">Transmembrane helix</keyword>
<keyword evidence="4" id="KW-1185">Reference proteome</keyword>
<dbReference type="AlphaFoldDB" id="A0AAD5SPV7"/>
<dbReference type="GO" id="GO:0043812">
    <property type="term" value="F:phosphatidylinositol-4-phosphate phosphatase activity"/>
    <property type="evidence" value="ECO:0007669"/>
    <property type="project" value="TreeGrafter"/>
</dbReference>
<keyword evidence="1" id="KW-0472">Membrane</keyword>